<evidence type="ECO:0000256" key="1">
    <source>
        <dbReference type="SAM" id="Phobius"/>
    </source>
</evidence>
<keyword evidence="1" id="KW-1133">Transmembrane helix</keyword>
<keyword evidence="4" id="KW-1185">Reference proteome</keyword>
<name>A0ABN2Q2H4_9PSEU</name>
<protein>
    <recommendedName>
        <fullName evidence="2">Putative Flp pilus-assembly TadG-like N-terminal domain-containing protein</fullName>
    </recommendedName>
</protein>
<dbReference type="RefSeq" id="WP_344413314.1">
    <property type="nucleotide sequence ID" value="NZ_BAAANN010000002.1"/>
</dbReference>
<reference evidence="3 4" key="1">
    <citation type="journal article" date="2019" name="Int. J. Syst. Evol. Microbiol.">
        <title>The Global Catalogue of Microorganisms (GCM) 10K type strain sequencing project: providing services to taxonomists for standard genome sequencing and annotation.</title>
        <authorList>
            <consortium name="The Broad Institute Genomics Platform"/>
            <consortium name="The Broad Institute Genome Sequencing Center for Infectious Disease"/>
            <person name="Wu L."/>
            <person name="Ma J."/>
        </authorList>
    </citation>
    <scope>NUCLEOTIDE SEQUENCE [LARGE SCALE GENOMIC DNA]</scope>
    <source>
        <strain evidence="3 4">JCM 14545</strain>
    </source>
</reference>
<gene>
    <name evidence="3" type="ORF">GCM10009754_07290</name>
</gene>
<dbReference type="Proteomes" id="UP001501116">
    <property type="component" value="Unassembled WGS sequence"/>
</dbReference>
<keyword evidence="1" id="KW-0812">Transmembrane</keyword>
<proteinExistence type="predicted"/>
<dbReference type="InterPro" id="IPR021202">
    <property type="entry name" value="Rv3654c-like"/>
</dbReference>
<accession>A0ABN2Q2H4</accession>
<evidence type="ECO:0000313" key="4">
    <source>
        <dbReference type="Proteomes" id="UP001501116"/>
    </source>
</evidence>
<organism evidence="3 4">
    <name type="scientific">Amycolatopsis minnesotensis</name>
    <dbReference type="NCBI Taxonomy" id="337894"/>
    <lineage>
        <taxon>Bacteria</taxon>
        <taxon>Bacillati</taxon>
        <taxon>Actinomycetota</taxon>
        <taxon>Actinomycetes</taxon>
        <taxon>Pseudonocardiales</taxon>
        <taxon>Pseudonocardiaceae</taxon>
        <taxon>Amycolatopsis</taxon>
    </lineage>
</organism>
<dbReference type="InterPro" id="IPR028087">
    <property type="entry name" value="Tad_N"/>
</dbReference>
<dbReference type="Pfam" id="PF13400">
    <property type="entry name" value="Tad"/>
    <property type="match status" value="1"/>
</dbReference>
<feature type="transmembrane region" description="Helical" evidence="1">
    <location>
        <begin position="12"/>
        <end position="39"/>
    </location>
</feature>
<dbReference type="EMBL" id="BAAANN010000002">
    <property type="protein sequence ID" value="GAA1942436.1"/>
    <property type="molecule type" value="Genomic_DNA"/>
</dbReference>
<evidence type="ECO:0000259" key="2">
    <source>
        <dbReference type="Pfam" id="PF13400"/>
    </source>
</evidence>
<evidence type="ECO:0000313" key="3">
    <source>
        <dbReference type="EMBL" id="GAA1942436.1"/>
    </source>
</evidence>
<feature type="domain" description="Putative Flp pilus-assembly TadG-like N-terminal" evidence="2">
    <location>
        <begin position="10"/>
        <end position="56"/>
    </location>
</feature>
<sequence>MRAGDQRAAGYATVWAATAIAALLAIAALVICGGAAAVARHRANGAADLAALAAAGRVADGEQAACARAGLVADRMGTRLVSCRLAGRDALVEVGCAPPRPLDRFGTASARARAGPVAKAGRAVAGR</sequence>
<comment type="caution">
    <text evidence="3">The sequence shown here is derived from an EMBL/GenBank/DDBJ whole genome shotgun (WGS) entry which is preliminary data.</text>
</comment>
<keyword evidence="1" id="KW-0472">Membrane</keyword>
<dbReference type="NCBIfam" id="TIGR03816">
    <property type="entry name" value="tadE_like_DECH"/>
    <property type="match status" value="1"/>
</dbReference>